<reference evidence="2 3" key="1">
    <citation type="journal article" date="2008" name="Proc. Natl. Acad. Sci. U.S.A.">
        <title>A korarchaeal genome reveals new insights into the evolution of the Archaea.</title>
        <authorList>
            <person name="Elkins J.G."/>
            <person name="Podar M."/>
            <person name="Graham D.E."/>
            <person name="Makarova K.S."/>
            <person name="Wolf Y."/>
            <person name="Randau L."/>
            <person name="Hedlund B.P."/>
            <person name="Brochier-Armanet C."/>
            <person name="Kunin V."/>
            <person name="Anderson I."/>
            <person name="Lapidus A."/>
            <person name="Goltsman E."/>
            <person name="Barry K."/>
            <person name="Koonin E.V."/>
            <person name="Hugenholtz P."/>
            <person name="Kyrpides N."/>
            <person name="Wanner G."/>
            <person name="Richardson P."/>
            <person name="Keller M."/>
            <person name="Stetter K.O."/>
        </authorList>
    </citation>
    <scope>NUCLEOTIDE SEQUENCE [LARGE SCALE GENOMIC DNA]</scope>
    <source>
        <strain evidence="3">OPF8</strain>
    </source>
</reference>
<evidence type="ECO:0000256" key="1">
    <source>
        <dbReference type="SAM" id="Phobius"/>
    </source>
</evidence>
<organism evidence="2 3">
    <name type="scientific">Korarchaeum cryptofilum (strain OPF8)</name>
    <dbReference type="NCBI Taxonomy" id="374847"/>
    <lineage>
        <taxon>Archaea</taxon>
        <taxon>Thermoproteota</taxon>
        <taxon>Candidatus Korarchaeia</taxon>
        <taxon>Candidatus Korarchaeales</taxon>
        <taxon>Candidatus Korarchaeaceae</taxon>
        <taxon>Candidatus Korarchaeum</taxon>
    </lineage>
</organism>
<evidence type="ECO:0000313" key="2">
    <source>
        <dbReference type="EMBL" id="ACB07927.1"/>
    </source>
</evidence>
<accession>B1L648</accession>
<dbReference type="GeneID" id="6094458"/>
<dbReference type="Proteomes" id="UP000001686">
    <property type="component" value="Chromosome"/>
</dbReference>
<keyword evidence="1" id="KW-1133">Transmembrane helix</keyword>
<dbReference type="KEGG" id="kcr:Kcr_1181"/>
<dbReference type="RefSeq" id="WP_012309824.1">
    <property type="nucleotide sequence ID" value="NC_010482.1"/>
</dbReference>
<gene>
    <name evidence="2" type="ordered locus">Kcr_1181</name>
</gene>
<sequence>MRYKLFAVAMLALMLASQMRMVDSAYPMPVATIQIREDFSATMKASVYRTLSGDETYFFTNTLKAPILYWMNFRGNVTMNQTPAGLRGEYRFLLYPQVGDPTNRADFLKKAAARGYLSNSTILSMMSFFYGRNLLILYGLRWSFFNVTYRGVPNVNYTGIAAISSASSNSSVIKSLWVSYKSETLETQTVVVSYEIYAETKPLTLRKSASGDYYVMDLSPLTYLLPDDIACNLWVNFTNPSIQIMGGNLAPKVIVWNNALWEFVPQLQKDGKSLTIIVKRSEIYVTPQLVLLASLPPVVVGAYIFWRIKGESLRAGRGSKEKR</sequence>
<name>B1L648_KORCO</name>
<protein>
    <submittedName>
        <fullName evidence="2">Uncharacterized protein</fullName>
    </submittedName>
</protein>
<evidence type="ECO:0000313" key="3">
    <source>
        <dbReference type="Proteomes" id="UP000001686"/>
    </source>
</evidence>
<keyword evidence="3" id="KW-1185">Reference proteome</keyword>
<dbReference type="InParanoid" id="B1L648"/>
<dbReference type="EMBL" id="CP000968">
    <property type="protein sequence ID" value="ACB07927.1"/>
    <property type="molecule type" value="Genomic_DNA"/>
</dbReference>
<dbReference type="EnsemblBacteria" id="ACB07927">
    <property type="protein sequence ID" value="ACB07927"/>
    <property type="gene ID" value="Kcr_1181"/>
</dbReference>
<feature type="transmembrane region" description="Helical" evidence="1">
    <location>
        <begin position="289"/>
        <end position="306"/>
    </location>
</feature>
<keyword evidence="1" id="KW-0472">Membrane</keyword>
<proteinExistence type="predicted"/>
<dbReference type="STRING" id="374847.Kcr_1181"/>
<keyword evidence="1" id="KW-0812">Transmembrane</keyword>
<dbReference type="AlphaFoldDB" id="B1L648"/>
<dbReference type="HOGENOM" id="CLU_859458_0_0_2"/>